<keyword evidence="1" id="KW-0812">Transmembrane</keyword>
<feature type="transmembrane region" description="Helical" evidence="1">
    <location>
        <begin position="31"/>
        <end position="50"/>
    </location>
</feature>
<organism evidence="2 3">
    <name type="scientific">Bradyrhizobium aeschynomenes</name>
    <dbReference type="NCBI Taxonomy" id="2734909"/>
    <lineage>
        <taxon>Bacteria</taxon>
        <taxon>Pseudomonadati</taxon>
        <taxon>Pseudomonadota</taxon>
        <taxon>Alphaproteobacteria</taxon>
        <taxon>Hyphomicrobiales</taxon>
        <taxon>Nitrobacteraceae</taxon>
        <taxon>Bradyrhizobium</taxon>
    </lineage>
</organism>
<gene>
    <name evidence="2" type="ORF">HL667_27315</name>
</gene>
<evidence type="ECO:0000313" key="2">
    <source>
        <dbReference type="EMBL" id="NPU68740.1"/>
    </source>
</evidence>
<dbReference type="EMBL" id="JABFDN010000012">
    <property type="protein sequence ID" value="NPU68740.1"/>
    <property type="molecule type" value="Genomic_DNA"/>
</dbReference>
<proteinExistence type="predicted"/>
<reference evidence="2" key="1">
    <citation type="submission" date="2020-05" db="EMBL/GenBank/DDBJ databases">
        <title>Nod-independent and nitrogen-fixing Bradyrhizobium aeschynomene sp. nov. isolated from nodules of Aeschynomene indica.</title>
        <authorList>
            <person name="Zhang Z."/>
        </authorList>
    </citation>
    <scope>NUCLEOTIDE SEQUENCE</scope>
    <source>
        <strain evidence="2">83012</strain>
    </source>
</reference>
<sequence>MPYIIVLIAVIGIVVLQLTGAIPMDAVGGGLVIAAVTFAAVLSIAIHEAWTKKRGVLGWIVNIVVSLLGAFFAAQLGGPIVAVPLLMVAGDGSSSLAAAGGGVMSAALALMMIVTIAGSAGALWLVNRRR</sequence>
<dbReference type="Proteomes" id="UP000886476">
    <property type="component" value="Unassembled WGS sequence"/>
</dbReference>
<comment type="caution">
    <text evidence="2">The sequence shown here is derived from an EMBL/GenBank/DDBJ whole genome shotgun (WGS) entry which is preliminary data.</text>
</comment>
<evidence type="ECO:0000313" key="3">
    <source>
        <dbReference type="Proteomes" id="UP000886476"/>
    </source>
</evidence>
<evidence type="ECO:0000256" key="1">
    <source>
        <dbReference type="SAM" id="Phobius"/>
    </source>
</evidence>
<keyword evidence="1" id="KW-0472">Membrane</keyword>
<keyword evidence="1" id="KW-1133">Transmembrane helix</keyword>
<feature type="transmembrane region" description="Helical" evidence="1">
    <location>
        <begin position="57"/>
        <end position="76"/>
    </location>
</feature>
<feature type="transmembrane region" description="Helical" evidence="1">
    <location>
        <begin position="96"/>
        <end position="126"/>
    </location>
</feature>
<keyword evidence="3" id="KW-1185">Reference proteome</keyword>
<accession>A0ABX2CM39</accession>
<name>A0ABX2CM39_9BRAD</name>
<protein>
    <submittedName>
        <fullName evidence="2">Uncharacterized protein</fullName>
    </submittedName>
</protein>
<dbReference type="RefSeq" id="WP_172113792.1">
    <property type="nucleotide sequence ID" value="NZ_JABFDM010000002.1"/>
</dbReference>